<dbReference type="InterPro" id="IPR052994">
    <property type="entry name" value="Tiny_macrocysts_regulators"/>
</dbReference>
<keyword evidence="1" id="KW-1133">Transmembrane helix</keyword>
<feature type="non-terminal residue" evidence="2">
    <location>
        <position position="1"/>
    </location>
</feature>
<dbReference type="PANTHER" id="PTHR31600:SF2">
    <property type="entry name" value="GAMETE ENRICHED GENE 10 PROTEIN-RELATED"/>
    <property type="match status" value="1"/>
</dbReference>
<reference evidence="2 3" key="1">
    <citation type="journal article" date="2017" name="Mol. Biol. Evol.">
        <title>The 4-celled Tetrabaena socialis nuclear genome reveals the essential components for genetic control of cell number at the origin of multicellularity in the volvocine lineage.</title>
        <authorList>
            <person name="Featherston J."/>
            <person name="Arakaki Y."/>
            <person name="Hanschen E.R."/>
            <person name="Ferris P.J."/>
            <person name="Michod R.E."/>
            <person name="Olson B.J.S.C."/>
            <person name="Nozaki H."/>
            <person name="Durand P.M."/>
        </authorList>
    </citation>
    <scope>NUCLEOTIDE SEQUENCE [LARGE SCALE GENOMIC DNA]</scope>
    <source>
        <strain evidence="2 3">NIES-571</strain>
    </source>
</reference>
<protein>
    <submittedName>
        <fullName evidence="2">Uncharacterized protein</fullName>
    </submittedName>
</protein>
<gene>
    <name evidence="2" type="ORF">TSOC_007980</name>
</gene>
<comment type="caution">
    <text evidence="2">The sequence shown here is derived from an EMBL/GenBank/DDBJ whole genome shotgun (WGS) entry which is preliminary data.</text>
</comment>
<dbReference type="EMBL" id="PGGS01000283">
    <property type="protein sequence ID" value="PNH05735.1"/>
    <property type="molecule type" value="Genomic_DNA"/>
</dbReference>
<feature type="transmembrane region" description="Helical" evidence="1">
    <location>
        <begin position="238"/>
        <end position="259"/>
    </location>
</feature>
<name>A0A2J7ZZP6_9CHLO</name>
<keyword evidence="3" id="KW-1185">Reference proteome</keyword>
<dbReference type="AlphaFoldDB" id="A0A2J7ZZP6"/>
<dbReference type="PANTHER" id="PTHR31600">
    <property type="entry name" value="TINY MACROCYSTS PROTEIN B-RELATED"/>
    <property type="match status" value="1"/>
</dbReference>
<keyword evidence="1" id="KW-0472">Membrane</keyword>
<evidence type="ECO:0000313" key="3">
    <source>
        <dbReference type="Proteomes" id="UP000236333"/>
    </source>
</evidence>
<feature type="transmembrane region" description="Helical" evidence="1">
    <location>
        <begin position="265"/>
        <end position="286"/>
    </location>
</feature>
<proteinExistence type="predicted"/>
<evidence type="ECO:0000256" key="1">
    <source>
        <dbReference type="SAM" id="Phobius"/>
    </source>
</evidence>
<organism evidence="2 3">
    <name type="scientific">Tetrabaena socialis</name>
    <dbReference type="NCBI Taxonomy" id="47790"/>
    <lineage>
        <taxon>Eukaryota</taxon>
        <taxon>Viridiplantae</taxon>
        <taxon>Chlorophyta</taxon>
        <taxon>core chlorophytes</taxon>
        <taxon>Chlorophyceae</taxon>
        <taxon>CS clade</taxon>
        <taxon>Chlamydomonadales</taxon>
        <taxon>Tetrabaenaceae</taxon>
        <taxon>Tetrabaena</taxon>
    </lineage>
</organism>
<evidence type="ECO:0000313" key="2">
    <source>
        <dbReference type="EMBL" id="PNH05735.1"/>
    </source>
</evidence>
<keyword evidence="1" id="KW-0812">Transmembrane</keyword>
<feature type="transmembrane region" description="Helical" evidence="1">
    <location>
        <begin position="43"/>
        <end position="65"/>
    </location>
</feature>
<sequence length="373" mass="40659">TIATAEAEQDEQLLTPSLEGGIFGVLFCLSQEKSQQHIRHRWILLKVLLDAWQIFTTIVTPSYGWHINSEAVWWRIVGVLNFDWLSHLVVRGFSYVFIQVFDITSLSFLQIGFSCNYFGTDGSRLHMALFPSYSCTVAPQLIHAVSSAALLLLFVGVAMLVNMSEVEVNPTSMSPMALGHSGAEMTAFGIKALMTLVGVFLGWPKVASGAYLLLAMGLAWQYLRWAPHLVHWVNCLKSGVGVAMVGVAALQLAVTLAPARLSRALTLAMGASLGPLFVAGAGACWLRMRSFRRAVHQAFSSNNDAEGVPKDAFPFASPRDVEIACRRARKWTDRYELDKAGAETVAKFPCCASPFAALVPAVLLLGTAASHER</sequence>
<accession>A0A2J7ZZP6</accession>
<dbReference type="Proteomes" id="UP000236333">
    <property type="component" value="Unassembled WGS sequence"/>
</dbReference>
<dbReference type="OrthoDB" id="548149at2759"/>
<feature type="transmembrane region" description="Helical" evidence="1">
    <location>
        <begin position="140"/>
        <end position="161"/>
    </location>
</feature>
<feature type="transmembrane region" description="Helical" evidence="1">
    <location>
        <begin position="97"/>
        <end position="120"/>
    </location>
</feature>